<dbReference type="EC" id="2.7.1.11" evidence="9"/>
<evidence type="ECO:0000259" key="10">
    <source>
        <dbReference type="Pfam" id="PF00365"/>
    </source>
</evidence>
<dbReference type="PANTHER" id="PTHR13697">
    <property type="entry name" value="PHOSPHOFRUCTOKINASE"/>
    <property type="match status" value="1"/>
</dbReference>
<dbReference type="HAMAP" id="MF_01976">
    <property type="entry name" value="Phosphofructokinase_III"/>
    <property type="match status" value="1"/>
</dbReference>
<evidence type="ECO:0000256" key="3">
    <source>
        <dbReference type="ARBA" id="ARBA00022490"/>
    </source>
</evidence>
<dbReference type="SUPFAM" id="SSF53784">
    <property type="entry name" value="Phosphofructokinase"/>
    <property type="match status" value="1"/>
</dbReference>
<feature type="binding site" evidence="9">
    <location>
        <position position="47"/>
    </location>
    <ligand>
        <name>ATP</name>
        <dbReference type="ChEBI" id="CHEBI:30616"/>
    </ligand>
</feature>
<dbReference type="PRINTS" id="PR00476">
    <property type="entry name" value="PHFRCTKINASE"/>
</dbReference>
<feature type="binding site" description="in other chain" evidence="9">
    <location>
        <begin position="212"/>
        <end position="214"/>
    </location>
    <ligand>
        <name>substrate</name>
        <note>ligand shared between dimeric partners</note>
    </ligand>
</feature>
<keyword evidence="3 9" id="KW-0963">Cytoplasm</keyword>
<dbReference type="InterPro" id="IPR000023">
    <property type="entry name" value="Phosphofructokinase_dom"/>
</dbReference>
<evidence type="ECO:0000256" key="8">
    <source>
        <dbReference type="ARBA" id="ARBA00023152"/>
    </source>
</evidence>
<dbReference type="InterPro" id="IPR035966">
    <property type="entry name" value="PKF_sf"/>
</dbReference>
<reference evidence="11 12" key="2">
    <citation type="submission" date="2023-06" db="EMBL/GenBank/DDBJ databases">
        <title>The Gram-positive Non-spore-bearing Anaerobic Bacilli of Human Feces.</title>
        <authorList>
            <person name="Eggerth A.H."/>
        </authorList>
    </citation>
    <scope>NUCLEOTIDE SEQUENCE [LARGE SCALE GENOMIC DNA]</scope>
    <source>
        <strain evidence="11 12">CBA3108</strain>
    </source>
</reference>
<dbReference type="Proteomes" id="UP001212097">
    <property type="component" value="Chromosome"/>
</dbReference>
<feature type="domain" description="Phosphofructokinase" evidence="10">
    <location>
        <begin position="39"/>
        <end position="353"/>
    </location>
</feature>
<dbReference type="InterPro" id="IPR012829">
    <property type="entry name" value="Phosphofructokinase_III"/>
</dbReference>
<evidence type="ECO:0000256" key="7">
    <source>
        <dbReference type="ARBA" id="ARBA00022842"/>
    </source>
</evidence>
<feature type="binding site" description="in other chain" evidence="9">
    <location>
        <begin position="168"/>
        <end position="170"/>
    </location>
    <ligand>
        <name>substrate</name>
        <note>ligand shared between dimeric partners</note>
    </ligand>
</feature>
<dbReference type="EMBL" id="CP115668">
    <property type="protein sequence ID" value="WCC80045.1"/>
    <property type="molecule type" value="Genomic_DNA"/>
</dbReference>
<keyword evidence="5 9" id="KW-0479">Metal-binding</keyword>
<dbReference type="NCBIfam" id="NF002872">
    <property type="entry name" value="PRK03202.1"/>
    <property type="match status" value="1"/>
</dbReference>
<dbReference type="RefSeq" id="WP_271418228.1">
    <property type="nucleotide sequence ID" value="NZ_CP115668.1"/>
</dbReference>
<evidence type="ECO:0000256" key="5">
    <source>
        <dbReference type="ARBA" id="ARBA00022723"/>
    </source>
</evidence>
<comment type="caution">
    <text evidence="9">Lacks conserved residue(s) required for the propagation of feature annotation.</text>
</comment>
<evidence type="ECO:0000256" key="1">
    <source>
        <dbReference type="ARBA" id="ARBA00001946"/>
    </source>
</evidence>
<evidence type="ECO:0000313" key="11">
    <source>
        <dbReference type="EMBL" id="WCC80045.1"/>
    </source>
</evidence>
<keyword evidence="4 9" id="KW-0808">Transferase</keyword>
<evidence type="ECO:0000256" key="2">
    <source>
        <dbReference type="ARBA" id="ARBA00004679"/>
    </source>
</evidence>
<comment type="similarity">
    <text evidence="9">Belongs to the phosphofructokinase type A (PFKA) family. Mixed-substrate PFK group III subfamily.</text>
</comment>
<feature type="binding site" evidence="9">
    <location>
        <begin position="109"/>
        <end position="110"/>
    </location>
    <ligand>
        <name>ATP</name>
        <dbReference type="ChEBI" id="CHEBI:30616"/>
    </ligand>
</feature>
<keyword evidence="6 9" id="KW-0418">Kinase</keyword>
<keyword evidence="9" id="KW-0547">Nucleotide-binding</keyword>
<dbReference type="InterPro" id="IPR022953">
    <property type="entry name" value="ATP_PFK"/>
</dbReference>
<comment type="subcellular location">
    <subcellularLocation>
        <location evidence="9">Cytoplasm</location>
    </subcellularLocation>
</comment>
<comment type="pathway">
    <text evidence="2 9">Carbohydrate degradation; glycolysis; D-glyceraldehyde 3-phosphate and glycerone phosphate from D-glucose: step 3/4.</text>
</comment>
<feature type="binding site" description="in other chain" evidence="9">
    <location>
        <position position="265"/>
    </location>
    <ligand>
        <name>substrate</name>
        <note>ligand shared between dimeric partners</note>
    </ligand>
</feature>
<dbReference type="PANTHER" id="PTHR13697:SF52">
    <property type="entry name" value="ATP-DEPENDENT 6-PHOSPHOFRUCTOKINASE 3"/>
    <property type="match status" value="1"/>
</dbReference>
<evidence type="ECO:0000256" key="9">
    <source>
        <dbReference type="HAMAP-Rule" id="MF_01976"/>
    </source>
</evidence>
<evidence type="ECO:0000313" key="12">
    <source>
        <dbReference type="Proteomes" id="UP001212097"/>
    </source>
</evidence>
<proteinExistence type="inferred from homology"/>
<comment type="cofactor">
    <cofactor evidence="1 9">
        <name>Mg(2+)</name>
        <dbReference type="ChEBI" id="CHEBI:18420"/>
    </cofactor>
</comment>
<feature type="binding site" evidence="9">
    <location>
        <position position="205"/>
    </location>
    <ligand>
        <name>substrate</name>
        <note>ligand shared between dimeric partners</note>
    </ligand>
</feature>
<feature type="active site" description="Proton acceptor" evidence="9">
    <location>
        <position position="170"/>
    </location>
</feature>
<accession>A0ABY7QZD2</accession>
<comment type="subunit">
    <text evidence="9">Homodimer or homotetramer.</text>
</comment>
<organism evidence="11 12">
    <name type="scientific">Cutibacterium equinum</name>
    <dbReference type="NCBI Taxonomy" id="3016342"/>
    <lineage>
        <taxon>Bacteria</taxon>
        <taxon>Bacillati</taxon>
        <taxon>Actinomycetota</taxon>
        <taxon>Actinomycetes</taxon>
        <taxon>Propionibacteriales</taxon>
        <taxon>Propionibacteriaceae</taxon>
        <taxon>Cutibacterium</taxon>
    </lineage>
</organism>
<comment type="function">
    <text evidence="9">Catalyzes the phosphorylation of D-fructose 6-phosphate to fructose 1,6-bisphosphate by ATP, the first committing step of glycolysis.</text>
</comment>
<dbReference type="Pfam" id="PF00365">
    <property type="entry name" value="PFK"/>
    <property type="match status" value="1"/>
</dbReference>
<protein>
    <recommendedName>
        <fullName evidence="9">ATP-dependent 6-phosphofructokinase</fullName>
        <shortName evidence="9">ATP-PFK</shortName>
        <shortName evidence="9">Phosphofructokinase</shortName>
        <ecNumber evidence="9">2.7.1.11</ecNumber>
    </recommendedName>
    <alternativeName>
        <fullName evidence="9">Phosphohexokinase</fullName>
    </alternativeName>
</protein>
<gene>
    <name evidence="9" type="primary">pfkA</name>
    <name evidence="11" type="ORF">O6R08_00265</name>
</gene>
<feature type="binding site" evidence="9">
    <location>
        <position position="326"/>
    </location>
    <ligand>
        <name>substrate</name>
        <note>ligand shared between dimeric partners</note>
    </ligand>
</feature>
<keyword evidence="8 9" id="KW-0324">Glycolysis</keyword>
<comment type="catalytic activity">
    <reaction evidence="9">
        <text>beta-D-fructose 6-phosphate + ATP = beta-D-fructose 1,6-bisphosphate + ADP + H(+)</text>
        <dbReference type="Rhea" id="RHEA:16109"/>
        <dbReference type="ChEBI" id="CHEBI:15378"/>
        <dbReference type="ChEBI" id="CHEBI:30616"/>
        <dbReference type="ChEBI" id="CHEBI:32966"/>
        <dbReference type="ChEBI" id="CHEBI:57634"/>
        <dbReference type="ChEBI" id="CHEBI:456216"/>
        <dbReference type="EC" id="2.7.1.11"/>
    </reaction>
</comment>
<sequence length="408" mass="42871">MAVGSGWILTPFMSGEDAIRGRMERTQDTSGVFMSKKKKVGILTAGGDCPGLNAAIRGFGKAAIRQHAMELIGIQDGFLGLAQNRTIPLDTSALSGILTVGGTILGTSRDKVNRMVIDGEEKDMVPTIVDNYDRLGLDALVTLGGGGTAKNSYKLAKAGLNVLHLPKTIDNDIVGTDDSFGFSTALEIATDAIDRLHSTAHSHHRIILAEIMGHRAGWLALGSGIAGGADIILLPEVPYKLDSIVEAVEGRRKRGLNFSVIAVAEGARDEVDSAALAGAQALADTAKTPETKAAAKKAKADLEHLMRDNTLKLATQLEEATGLESRVSILGYVQRGGIPCAHDRLFATRMGTVGAKLVDDGEFGVMVASQGGETTTVPLKDVGGKVRYVPSDHPWVKAARDVGTSLGD</sequence>
<evidence type="ECO:0000256" key="6">
    <source>
        <dbReference type="ARBA" id="ARBA00022777"/>
    </source>
</evidence>
<keyword evidence="9" id="KW-0067">ATP-binding</keyword>
<keyword evidence="12" id="KW-1185">Reference proteome</keyword>
<dbReference type="Gene3D" id="3.40.50.450">
    <property type="match status" value="1"/>
</dbReference>
<evidence type="ECO:0000256" key="4">
    <source>
        <dbReference type="ARBA" id="ARBA00022679"/>
    </source>
</evidence>
<name>A0ABY7QZD2_9ACTN</name>
<feature type="binding site" description="in other chain" evidence="9">
    <location>
        <begin position="332"/>
        <end position="335"/>
    </location>
    <ligand>
        <name>substrate</name>
        <note>ligand shared between dimeric partners</note>
    </ligand>
</feature>
<dbReference type="Gene3D" id="3.40.50.460">
    <property type="entry name" value="Phosphofructokinase domain"/>
    <property type="match status" value="1"/>
</dbReference>
<keyword evidence="7 9" id="KW-0460">Magnesium</keyword>
<reference evidence="11 12" key="1">
    <citation type="submission" date="2023-01" db="EMBL/GenBank/DDBJ databases">
        <authorList>
            <person name="Lee S.H."/>
            <person name="Jung H.S."/>
            <person name="Yun J.U."/>
        </authorList>
    </citation>
    <scope>NUCLEOTIDE SEQUENCE [LARGE SCALE GENOMIC DNA]</scope>
    <source>
        <strain evidence="11 12">CBA3108</strain>
    </source>
</reference>
<feature type="site" description="Important for substrate specificity; cannot use PPi as phosphoryl donor" evidence="9">
    <location>
        <position position="147"/>
    </location>
</feature>